<dbReference type="InterPro" id="IPR013538">
    <property type="entry name" value="ASHA1/2-like_C"/>
</dbReference>
<comment type="similarity">
    <text evidence="1">Belongs to the AHA1 family.</text>
</comment>
<evidence type="ECO:0000313" key="3">
    <source>
        <dbReference type="EMBL" id="RPD41764.1"/>
    </source>
</evidence>
<protein>
    <submittedName>
        <fullName evidence="3">SRPBCC domain-containing protein</fullName>
    </submittedName>
</protein>
<evidence type="ECO:0000259" key="2">
    <source>
        <dbReference type="Pfam" id="PF08327"/>
    </source>
</evidence>
<reference evidence="4" key="1">
    <citation type="submission" date="2018-11" db="EMBL/GenBank/DDBJ databases">
        <title>Chitinophaga lutea sp.nov., isolate from arsenic contaminated soil.</title>
        <authorList>
            <person name="Zong Y."/>
        </authorList>
    </citation>
    <scope>NUCLEOTIDE SEQUENCE [LARGE SCALE GENOMIC DNA]</scope>
    <source>
        <strain evidence="4">YLT18</strain>
    </source>
</reference>
<dbReference type="Gene3D" id="3.30.530.20">
    <property type="match status" value="1"/>
</dbReference>
<accession>A0A3N4MD10</accession>
<organism evidence="3 4">
    <name type="scientific">Chitinophaga barathri</name>
    <dbReference type="NCBI Taxonomy" id="1647451"/>
    <lineage>
        <taxon>Bacteria</taxon>
        <taxon>Pseudomonadati</taxon>
        <taxon>Bacteroidota</taxon>
        <taxon>Chitinophagia</taxon>
        <taxon>Chitinophagales</taxon>
        <taxon>Chitinophagaceae</taxon>
        <taxon>Chitinophaga</taxon>
    </lineage>
</organism>
<name>A0A3N4MD10_9BACT</name>
<dbReference type="CDD" id="cd07814">
    <property type="entry name" value="SRPBCC_CalC_Aha1-like"/>
    <property type="match status" value="1"/>
</dbReference>
<proteinExistence type="inferred from homology"/>
<feature type="domain" description="Activator of Hsp90 ATPase homologue 1/2-like C-terminal" evidence="2">
    <location>
        <begin position="13"/>
        <end position="141"/>
    </location>
</feature>
<keyword evidence="4" id="KW-1185">Reference proteome</keyword>
<dbReference type="RefSeq" id="WP_120514702.1">
    <property type="nucleotide sequence ID" value="NZ_QXZY01000002.1"/>
</dbReference>
<dbReference type="Proteomes" id="UP000279089">
    <property type="component" value="Unassembled WGS sequence"/>
</dbReference>
<dbReference type="SUPFAM" id="SSF55961">
    <property type="entry name" value="Bet v1-like"/>
    <property type="match status" value="1"/>
</dbReference>
<evidence type="ECO:0000313" key="4">
    <source>
        <dbReference type="Proteomes" id="UP000279089"/>
    </source>
</evidence>
<dbReference type="InterPro" id="IPR023393">
    <property type="entry name" value="START-like_dom_sf"/>
</dbReference>
<gene>
    <name evidence="3" type="ORF">EG028_06240</name>
</gene>
<comment type="caution">
    <text evidence="3">The sequence shown here is derived from an EMBL/GenBank/DDBJ whole genome shotgun (WGS) entry which is preliminary data.</text>
</comment>
<dbReference type="AlphaFoldDB" id="A0A3N4MD10"/>
<dbReference type="OrthoDB" id="2355173at2"/>
<evidence type="ECO:0000256" key="1">
    <source>
        <dbReference type="ARBA" id="ARBA00006817"/>
    </source>
</evidence>
<dbReference type="EMBL" id="RMBX01000003">
    <property type="protein sequence ID" value="RPD41764.1"/>
    <property type="molecule type" value="Genomic_DNA"/>
</dbReference>
<dbReference type="Pfam" id="PF08327">
    <property type="entry name" value="AHSA1"/>
    <property type="match status" value="1"/>
</dbReference>
<sequence>MKHEPLVMERTYNAPPDRVWDAITNHAKMKEWYFDMSDFRPEVGFEFTFPGQGHDGKDFLHLCKITEVVPGKKLVHTWKYQEYPGESVLTWELFPEGNGTRVKLTHAGLETFPQGDRNFSRESFTGGWTEILGKNLKEFVEK</sequence>